<dbReference type="SUPFAM" id="SSF56935">
    <property type="entry name" value="Porins"/>
    <property type="match status" value="1"/>
</dbReference>
<evidence type="ECO:0000259" key="2">
    <source>
        <dbReference type="Pfam" id="PF19089"/>
    </source>
</evidence>
<organism evidence="3 4">
    <name type="scientific">Arcicella rosea</name>
    <dbReference type="NCBI Taxonomy" id="502909"/>
    <lineage>
        <taxon>Bacteria</taxon>
        <taxon>Pseudomonadati</taxon>
        <taxon>Bacteroidota</taxon>
        <taxon>Cytophagia</taxon>
        <taxon>Cytophagales</taxon>
        <taxon>Flectobacillaceae</taxon>
        <taxon>Arcicella</taxon>
    </lineage>
</organism>
<comment type="caution">
    <text evidence="3">The sequence shown here is derived from an EMBL/GenBank/DDBJ whole genome shotgun (WGS) entry which is preliminary data.</text>
</comment>
<name>A0A841EWQ6_9BACT</name>
<keyword evidence="1" id="KW-0732">Signal</keyword>
<dbReference type="AlphaFoldDB" id="A0A841EWQ6"/>
<evidence type="ECO:0000313" key="4">
    <source>
        <dbReference type="Proteomes" id="UP000524404"/>
    </source>
</evidence>
<dbReference type="Pfam" id="PF19089">
    <property type="entry name" value="DUF5777"/>
    <property type="match status" value="1"/>
</dbReference>
<feature type="domain" description="DUF5777" evidence="2">
    <location>
        <begin position="41"/>
        <end position="292"/>
    </location>
</feature>
<dbReference type="Proteomes" id="UP000524404">
    <property type="component" value="Unassembled WGS sequence"/>
</dbReference>
<sequence>MKKYLLVFSCLFSFQSFCQDDLMDMLEKEKGNQPEYTTATFKATRLINGQTIETVSKKHLNFWISHRFGAVNSGFIDNFFGLDEARIRLGLEYGLSDNLTVGLGRSSQEKTYDYYVKYKAIRQSNKVPVTVTGYLSGAANTMATGYTLPSGSTLKFNDNLERQTYCAQILIARKFSDKLSLQIMPTVIHFNKTEVEDMKNDMLALGFGGRYKLSKRVTLNAEYYLTDHGNSSVSDKYHNSLAIGFDIETGGHVFQLHFTNSRGMVERHFIAQTLGEWGKGDIFYGFNIARTFSFDGKSKKDKH</sequence>
<gene>
    <name evidence="3" type="ORF">HNP25_004197</name>
</gene>
<protein>
    <submittedName>
        <fullName evidence="3">Opacity protein-like surface antigen</fullName>
    </submittedName>
</protein>
<feature type="chain" id="PRO_5032271504" evidence="1">
    <location>
        <begin position="19"/>
        <end position="303"/>
    </location>
</feature>
<feature type="signal peptide" evidence="1">
    <location>
        <begin position="1"/>
        <end position="18"/>
    </location>
</feature>
<reference evidence="3 4" key="1">
    <citation type="submission" date="2020-08" db="EMBL/GenBank/DDBJ databases">
        <title>Functional genomics of gut bacteria from endangered species of beetles.</title>
        <authorList>
            <person name="Carlos-Shanley C."/>
        </authorList>
    </citation>
    <scope>NUCLEOTIDE SEQUENCE [LARGE SCALE GENOMIC DNA]</scope>
    <source>
        <strain evidence="3 4">S00070</strain>
    </source>
</reference>
<accession>A0A841EWQ6</accession>
<evidence type="ECO:0000256" key="1">
    <source>
        <dbReference type="SAM" id="SignalP"/>
    </source>
</evidence>
<evidence type="ECO:0000313" key="3">
    <source>
        <dbReference type="EMBL" id="MBB6005523.1"/>
    </source>
</evidence>
<keyword evidence="4" id="KW-1185">Reference proteome</keyword>
<dbReference type="InterPro" id="IPR045916">
    <property type="entry name" value="DUF5777"/>
</dbReference>
<proteinExistence type="predicted"/>
<dbReference type="EMBL" id="JACHKT010000048">
    <property type="protein sequence ID" value="MBB6005523.1"/>
    <property type="molecule type" value="Genomic_DNA"/>
</dbReference>
<dbReference type="RefSeq" id="WP_184137423.1">
    <property type="nucleotide sequence ID" value="NZ_JACHKT010000048.1"/>
</dbReference>